<dbReference type="PANTHER" id="PTHR34584">
    <property type="entry name" value="NA(+)/H(+) ANTIPORTER SUBUNIT E1"/>
    <property type="match status" value="1"/>
</dbReference>
<dbReference type="RefSeq" id="WP_306000710.1">
    <property type="nucleotide sequence ID" value="NZ_JASNFN010000020.1"/>
</dbReference>
<dbReference type="InterPro" id="IPR002758">
    <property type="entry name" value="Cation_antiport_E"/>
</dbReference>
<comment type="similarity">
    <text evidence="2">Belongs to the CPA3 antiporters (TC 2.A.63) subunit E family.</text>
</comment>
<evidence type="ECO:0000256" key="5">
    <source>
        <dbReference type="ARBA" id="ARBA00022989"/>
    </source>
</evidence>
<proteinExistence type="inferred from homology"/>
<name>A0ABT9IEX2_9ACTN</name>
<keyword evidence="3" id="KW-1003">Cell membrane</keyword>
<dbReference type="PANTHER" id="PTHR34584:SF1">
    <property type="entry name" value="NA(+)_H(+) ANTIPORTER SUBUNIT E1"/>
    <property type="match status" value="1"/>
</dbReference>
<evidence type="ECO:0000313" key="9">
    <source>
        <dbReference type="Proteomes" id="UP001233673"/>
    </source>
</evidence>
<evidence type="ECO:0000256" key="6">
    <source>
        <dbReference type="ARBA" id="ARBA00023136"/>
    </source>
</evidence>
<gene>
    <name evidence="8" type="ORF">QOZ88_15880</name>
</gene>
<dbReference type="Pfam" id="PF01899">
    <property type="entry name" value="MNHE"/>
    <property type="match status" value="1"/>
</dbReference>
<comment type="subcellular location">
    <subcellularLocation>
        <location evidence="1">Cell membrane</location>
        <topology evidence="1">Multi-pass membrane protein</topology>
    </subcellularLocation>
</comment>
<keyword evidence="4 7" id="KW-0812">Transmembrane</keyword>
<keyword evidence="5 7" id="KW-1133">Transmembrane helix</keyword>
<feature type="transmembrane region" description="Helical" evidence="7">
    <location>
        <begin position="16"/>
        <end position="46"/>
    </location>
</feature>
<dbReference type="Proteomes" id="UP001233673">
    <property type="component" value="Unassembled WGS sequence"/>
</dbReference>
<comment type="caution">
    <text evidence="8">The sequence shown here is derived from an EMBL/GenBank/DDBJ whole genome shotgun (WGS) entry which is preliminary data.</text>
</comment>
<dbReference type="NCBIfam" id="NF006521">
    <property type="entry name" value="PRK08965.1-5"/>
    <property type="match status" value="1"/>
</dbReference>
<keyword evidence="6 7" id="KW-0472">Membrane</keyword>
<dbReference type="EMBL" id="JASNFN010000020">
    <property type="protein sequence ID" value="MDP5184117.1"/>
    <property type="molecule type" value="Genomic_DNA"/>
</dbReference>
<evidence type="ECO:0000256" key="4">
    <source>
        <dbReference type="ARBA" id="ARBA00022692"/>
    </source>
</evidence>
<organism evidence="8 9">
    <name type="scientific">Blastococcus carthaginiensis</name>
    <dbReference type="NCBI Taxonomy" id="3050034"/>
    <lineage>
        <taxon>Bacteria</taxon>
        <taxon>Bacillati</taxon>
        <taxon>Actinomycetota</taxon>
        <taxon>Actinomycetes</taxon>
        <taxon>Geodermatophilales</taxon>
        <taxon>Geodermatophilaceae</taxon>
        <taxon>Blastococcus</taxon>
    </lineage>
</organism>
<evidence type="ECO:0000256" key="3">
    <source>
        <dbReference type="ARBA" id="ARBA00022475"/>
    </source>
</evidence>
<evidence type="ECO:0000256" key="7">
    <source>
        <dbReference type="SAM" id="Phobius"/>
    </source>
</evidence>
<evidence type="ECO:0000256" key="2">
    <source>
        <dbReference type="ARBA" id="ARBA00006228"/>
    </source>
</evidence>
<protein>
    <submittedName>
        <fullName evidence="8">Na+/H+ antiporter subunit E</fullName>
    </submittedName>
</protein>
<accession>A0ABT9IEX2</accession>
<evidence type="ECO:0000313" key="8">
    <source>
        <dbReference type="EMBL" id="MDP5184117.1"/>
    </source>
</evidence>
<reference evidence="9" key="1">
    <citation type="submission" date="2023-05" db="EMBL/GenBank/DDBJ databases">
        <title>Draft genome of Pseudofrankia sp. BMG5.37.</title>
        <authorList>
            <person name="Gtari M."/>
            <person name="Ghodhbane F."/>
            <person name="Sbissi I."/>
        </authorList>
    </citation>
    <scope>NUCLEOTIDE SEQUENCE [LARGE SCALE GENOMIC DNA]</scope>
    <source>
        <strain evidence="9">BMG 814</strain>
    </source>
</reference>
<keyword evidence="9" id="KW-1185">Reference proteome</keyword>
<evidence type="ECO:0000256" key="1">
    <source>
        <dbReference type="ARBA" id="ARBA00004651"/>
    </source>
</evidence>
<sequence>MSPDALVGRRARQLPLIAWLVLIWVLLWGTWSWANVLSGLLVAVLVTRVLPLPGVTEHARFRPLAVLTFLGFFLRDLAVSSVEVAWAAVRSGGRVRSAVIVAELRTDSDLLLTLIAETLSLVPGSLVLDIDRTHRTMLVHVLPVATEEDVDRQRAEVLVVEDRVVRAFGSAREIAALDEPRPLPADSDGRTT</sequence>